<feature type="domain" description="Exonuclease" evidence="19">
    <location>
        <begin position="2"/>
        <end position="172"/>
    </location>
</feature>
<dbReference type="SMART" id="SM00479">
    <property type="entry name" value="EXOIII"/>
    <property type="match status" value="1"/>
</dbReference>
<evidence type="ECO:0000256" key="1">
    <source>
        <dbReference type="ARBA" id="ARBA00001936"/>
    </source>
</evidence>
<accession>A0ABQ5TZN3</accession>
<keyword evidence="10 17" id="KW-0378">Hydrolase</keyword>
<keyword evidence="5 17" id="KW-0808">Transferase</keyword>
<evidence type="ECO:0000256" key="7">
    <source>
        <dbReference type="ARBA" id="ARBA00022705"/>
    </source>
</evidence>
<comment type="caution">
    <text evidence="20">The sequence shown here is derived from an EMBL/GenBank/DDBJ whole genome shotgun (WGS) entry which is preliminary data.</text>
</comment>
<evidence type="ECO:0000256" key="17">
    <source>
        <dbReference type="RuleBase" id="RU364087"/>
    </source>
</evidence>
<dbReference type="Gene3D" id="3.30.420.10">
    <property type="entry name" value="Ribonuclease H-like superfamily/Ribonuclease H"/>
    <property type="match status" value="1"/>
</dbReference>
<keyword evidence="14 17" id="KW-0464">Manganese</keyword>
<evidence type="ECO:0000256" key="9">
    <source>
        <dbReference type="ARBA" id="ARBA00022723"/>
    </source>
</evidence>
<dbReference type="InterPro" id="IPR012337">
    <property type="entry name" value="RNaseH-like_sf"/>
</dbReference>
<evidence type="ECO:0000256" key="8">
    <source>
        <dbReference type="ARBA" id="ARBA00022722"/>
    </source>
</evidence>
<evidence type="ECO:0000256" key="15">
    <source>
        <dbReference type="ARBA" id="ARBA00025483"/>
    </source>
</evidence>
<reference evidence="20" key="2">
    <citation type="submission" date="2023-01" db="EMBL/GenBank/DDBJ databases">
        <title>Draft genome sequence of Sneathiella chinensis strain NBRC 103408.</title>
        <authorList>
            <person name="Sun Q."/>
            <person name="Mori K."/>
        </authorList>
    </citation>
    <scope>NUCLEOTIDE SEQUENCE</scope>
    <source>
        <strain evidence="20">NBRC 103408</strain>
    </source>
</reference>
<keyword evidence="9 17" id="KW-0479">Metal-binding</keyword>
<gene>
    <name evidence="17" type="primary">dnaQ</name>
    <name evidence="20" type="ORF">GCM10007924_01540</name>
</gene>
<name>A0ABQ5TZN3_9PROT</name>
<proteinExistence type="predicted"/>
<evidence type="ECO:0000256" key="12">
    <source>
        <dbReference type="ARBA" id="ARBA00022842"/>
    </source>
</evidence>
<evidence type="ECO:0000256" key="6">
    <source>
        <dbReference type="ARBA" id="ARBA00022695"/>
    </source>
</evidence>
<organism evidence="20 21">
    <name type="scientific">Sneathiella chinensis</name>
    <dbReference type="NCBI Taxonomy" id="349750"/>
    <lineage>
        <taxon>Bacteria</taxon>
        <taxon>Pseudomonadati</taxon>
        <taxon>Pseudomonadota</taxon>
        <taxon>Alphaproteobacteria</taxon>
        <taxon>Sneathiellales</taxon>
        <taxon>Sneathiellaceae</taxon>
        <taxon>Sneathiella</taxon>
    </lineage>
</organism>
<evidence type="ECO:0000256" key="4">
    <source>
        <dbReference type="ARBA" id="ARBA00020352"/>
    </source>
</evidence>
<evidence type="ECO:0000256" key="5">
    <source>
        <dbReference type="ARBA" id="ARBA00022679"/>
    </source>
</evidence>
<comment type="subunit">
    <text evidence="17">DNA polymerase III contains a core (composed of alpha, epsilon and theta chains) that associates with a tau subunit. This core dimerizes to form the POLIII' complex. PolIII' associates with the gamma complex (composed of gamma, delta, delta', psi and chi chains) and with the beta chain to form the complete DNA polymerase III complex.</text>
</comment>
<dbReference type="EMBL" id="BSNF01000001">
    <property type="protein sequence ID" value="GLQ04933.1"/>
    <property type="molecule type" value="Genomic_DNA"/>
</dbReference>
<dbReference type="NCBIfam" id="NF004316">
    <property type="entry name" value="PRK05711.1"/>
    <property type="match status" value="1"/>
</dbReference>
<dbReference type="CDD" id="cd06131">
    <property type="entry name" value="DNA_pol_III_epsilon_Ecoli_like"/>
    <property type="match status" value="1"/>
</dbReference>
<dbReference type="InterPro" id="IPR006309">
    <property type="entry name" value="DnaQ_proteo"/>
</dbReference>
<evidence type="ECO:0000259" key="19">
    <source>
        <dbReference type="SMART" id="SM00479"/>
    </source>
</evidence>
<dbReference type="EC" id="2.7.7.7" evidence="3 17"/>
<dbReference type="NCBIfam" id="TIGR01406">
    <property type="entry name" value="dnaQ_proteo"/>
    <property type="match status" value="1"/>
</dbReference>
<evidence type="ECO:0000256" key="16">
    <source>
        <dbReference type="ARBA" id="ARBA00049244"/>
    </source>
</evidence>
<dbReference type="PANTHER" id="PTHR30231:SF41">
    <property type="entry name" value="DNA POLYMERASE III SUBUNIT EPSILON"/>
    <property type="match status" value="1"/>
</dbReference>
<keyword evidence="11 17" id="KW-0269">Exonuclease</keyword>
<evidence type="ECO:0000256" key="2">
    <source>
        <dbReference type="ARBA" id="ARBA00001946"/>
    </source>
</evidence>
<dbReference type="NCBIfam" id="TIGR00573">
    <property type="entry name" value="dnaq"/>
    <property type="match status" value="1"/>
</dbReference>
<evidence type="ECO:0000256" key="11">
    <source>
        <dbReference type="ARBA" id="ARBA00022839"/>
    </source>
</evidence>
<comment type="cofactor">
    <cofactor evidence="2 17">
        <name>Mg(2+)</name>
        <dbReference type="ChEBI" id="CHEBI:18420"/>
    </cofactor>
</comment>
<comment type="cofactor">
    <cofactor evidence="1 17">
        <name>Mn(2+)</name>
        <dbReference type="ChEBI" id="CHEBI:29035"/>
    </cofactor>
</comment>
<dbReference type="PANTHER" id="PTHR30231">
    <property type="entry name" value="DNA POLYMERASE III SUBUNIT EPSILON"/>
    <property type="match status" value="1"/>
</dbReference>
<dbReference type="InterPro" id="IPR036397">
    <property type="entry name" value="RNaseH_sf"/>
</dbReference>
<dbReference type="RefSeq" id="WP_169558972.1">
    <property type="nucleotide sequence ID" value="NZ_BSNF01000001.1"/>
</dbReference>
<dbReference type="InterPro" id="IPR013520">
    <property type="entry name" value="Ribonucl_H"/>
</dbReference>
<comment type="function">
    <text evidence="15 17">DNA polymerase III is a complex, multichain enzyme responsible for most of the replicative synthesis in bacteria. The epsilon subunit contain the editing function and is a proofreading 3'-5' exonuclease.</text>
</comment>
<keyword evidence="12 17" id="KW-0460">Magnesium</keyword>
<evidence type="ECO:0000256" key="3">
    <source>
        <dbReference type="ARBA" id="ARBA00012417"/>
    </source>
</evidence>
<feature type="region of interest" description="Disordered" evidence="18">
    <location>
        <begin position="177"/>
        <end position="199"/>
    </location>
</feature>
<dbReference type="SUPFAM" id="SSF53098">
    <property type="entry name" value="Ribonuclease H-like"/>
    <property type="match status" value="1"/>
</dbReference>
<keyword evidence="6 17" id="KW-0548">Nucleotidyltransferase</keyword>
<evidence type="ECO:0000256" key="18">
    <source>
        <dbReference type="SAM" id="MobiDB-lite"/>
    </source>
</evidence>
<dbReference type="Proteomes" id="UP001161409">
    <property type="component" value="Unassembled WGS sequence"/>
</dbReference>
<keyword evidence="7 17" id="KW-0235">DNA replication</keyword>
<evidence type="ECO:0000313" key="21">
    <source>
        <dbReference type="Proteomes" id="UP001161409"/>
    </source>
</evidence>
<dbReference type="InterPro" id="IPR006054">
    <property type="entry name" value="DnaQ"/>
</dbReference>
<keyword evidence="13 17" id="KW-0239">DNA-directed DNA polymerase</keyword>
<keyword evidence="8 17" id="KW-0540">Nuclease</keyword>
<keyword evidence="21" id="KW-1185">Reference proteome</keyword>
<dbReference type="Pfam" id="PF00929">
    <property type="entry name" value="RNase_T"/>
    <property type="match status" value="1"/>
</dbReference>
<evidence type="ECO:0000256" key="10">
    <source>
        <dbReference type="ARBA" id="ARBA00022801"/>
    </source>
</evidence>
<comment type="catalytic activity">
    <reaction evidence="16 17">
        <text>DNA(n) + a 2'-deoxyribonucleoside 5'-triphosphate = DNA(n+1) + diphosphate</text>
        <dbReference type="Rhea" id="RHEA:22508"/>
        <dbReference type="Rhea" id="RHEA-COMP:17339"/>
        <dbReference type="Rhea" id="RHEA-COMP:17340"/>
        <dbReference type="ChEBI" id="CHEBI:33019"/>
        <dbReference type="ChEBI" id="CHEBI:61560"/>
        <dbReference type="ChEBI" id="CHEBI:173112"/>
        <dbReference type="EC" id="2.7.7.7"/>
    </reaction>
</comment>
<sequence>MREIALDTETTGFDPSTGDRIVEIGCVELDNYMATGRVFHRYINPERDMPAEAFKVHGLSEEFLKKHKVMAQEIDAFLDFIGDAKLVIHNAEFDMKFINAELIRHKRMPLPMDRAIDTVAMARKMFPGAQANLDALCRRFKIDNSARTKHGALLDAELLAEVYLELRGGRQRGFSLSEEAEGRRVTSAKSRARPPRVHAPTDDELAAHTAFLETIKDPIWKQ</sequence>
<protein>
    <recommendedName>
        <fullName evidence="4 17">DNA polymerase III subunit epsilon</fullName>
        <ecNumber evidence="3 17">2.7.7.7</ecNumber>
    </recommendedName>
</protein>
<evidence type="ECO:0000256" key="13">
    <source>
        <dbReference type="ARBA" id="ARBA00022932"/>
    </source>
</evidence>
<reference evidence="20" key="1">
    <citation type="journal article" date="2014" name="Int. J. Syst. Evol. Microbiol.">
        <title>Complete genome of a new Firmicutes species belonging to the dominant human colonic microbiota ('Ruminococcus bicirculans') reveals two chromosomes and a selective capacity to utilize plant glucans.</title>
        <authorList>
            <consortium name="NISC Comparative Sequencing Program"/>
            <person name="Wegmann U."/>
            <person name="Louis P."/>
            <person name="Goesmann A."/>
            <person name="Henrissat B."/>
            <person name="Duncan S.H."/>
            <person name="Flint H.J."/>
        </authorList>
    </citation>
    <scope>NUCLEOTIDE SEQUENCE</scope>
    <source>
        <strain evidence="20">NBRC 103408</strain>
    </source>
</reference>
<evidence type="ECO:0000256" key="14">
    <source>
        <dbReference type="ARBA" id="ARBA00023211"/>
    </source>
</evidence>
<evidence type="ECO:0000313" key="20">
    <source>
        <dbReference type="EMBL" id="GLQ04933.1"/>
    </source>
</evidence>